<feature type="region of interest" description="Disordered" evidence="1">
    <location>
        <begin position="287"/>
        <end position="351"/>
    </location>
</feature>
<keyword evidence="3" id="KW-1185">Reference proteome</keyword>
<dbReference type="SMART" id="SM00451">
    <property type="entry name" value="ZnF_U1"/>
    <property type="match status" value="3"/>
</dbReference>
<sequence>MDGTHLFGTSFDVDDQNPATGGFDDPMNPPTAEHNNVLEHDDHSVEHYALDQADPSATGEESRGRAPKTEEEMRECKHCDFKAEDWPAFAKHVFKAHHIKKVAEAYNIKLTKDPPSSFACDICSITCCGHLSFNAHMLGAKHRKALQQKAAENERSAGGGRMKNSQFGNIQNKKPYDKPQKPAKGKSIGAQVFANYPQPLIGLEYVTEVQVAGQNPRYECSLCDAKFEHDLKFPHLVGQKHRMNVLKIKRPDFVKELHPTSKKRSELTAALLKESIDLELAEGRKEVKIRVEKPPPGLQPPRGRGGSRGGGRGERRNTGHPKRGSWSSRETSFSRGRGSNMGSYITPPSGPSGLSYGSSSYGSFGGGGGGIGYDSFSYNMPYNASYDNPNYGRSYQQSTSGFGQGYPESNPSYFDSGYSAPPPQIEPPRNFDVPSVPSKQAISPGLATALGDLTKLVKNDEDASVALQVSNALTQALLQYRMDDIKQDYN</sequence>
<feature type="region of interest" description="Disordered" evidence="1">
    <location>
        <begin position="1"/>
        <end position="71"/>
    </location>
</feature>
<evidence type="ECO:0000256" key="1">
    <source>
        <dbReference type="SAM" id="MobiDB-lite"/>
    </source>
</evidence>
<dbReference type="Proteomes" id="UP001152795">
    <property type="component" value="Unassembled WGS sequence"/>
</dbReference>
<gene>
    <name evidence="2" type="ORF">PACLA_8A017070</name>
</gene>
<feature type="compositionally biased region" description="Basic and acidic residues" evidence="1">
    <location>
        <begin position="36"/>
        <end position="49"/>
    </location>
</feature>
<protein>
    <submittedName>
        <fullName evidence="2">Keratin, type I cytoskeletal 9-like</fullName>
    </submittedName>
</protein>
<evidence type="ECO:0000313" key="2">
    <source>
        <dbReference type="EMBL" id="CAB3979166.1"/>
    </source>
</evidence>
<dbReference type="EMBL" id="CACRXK020000173">
    <property type="protein sequence ID" value="CAB3979166.1"/>
    <property type="molecule type" value="Genomic_DNA"/>
</dbReference>
<dbReference type="GO" id="GO:0008270">
    <property type="term" value="F:zinc ion binding"/>
    <property type="evidence" value="ECO:0007669"/>
    <property type="project" value="InterPro"/>
</dbReference>
<dbReference type="GO" id="GO:0003727">
    <property type="term" value="F:single-stranded RNA binding"/>
    <property type="evidence" value="ECO:0007669"/>
    <property type="project" value="TreeGrafter"/>
</dbReference>
<name>A0A7D9H9N6_PARCT</name>
<feature type="region of interest" description="Disordered" evidence="1">
    <location>
        <begin position="146"/>
        <end position="184"/>
    </location>
</feature>
<reference evidence="2" key="1">
    <citation type="submission" date="2020-04" db="EMBL/GenBank/DDBJ databases">
        <authorList>
            <person name="Alioto T."/>
            <person name="Alioto T."/>
            <person name="Gomez Garrido J."/>
        </authorList>
    </citation>
    <scope>NUCLEOTIDE SEQUENCE</scope>
    <source>
        <strain evidence="2">A484AB</strain>
    </source>
</reference>
<dbReference type="OrthoDB" id="5877502at2759"/>
<feature type="compositionally biased region" description="Polar residues" evidence="1">
    <location>
        <begin position="163"/>
        <end position="172"/>
    </location>
</feature>
<dbReference type="GO" id="GO:0071011">
    <property type="term" value="C:precatalytic spliceosome"/>
    <property type="evidence" value="ECO:0007669"/>
    <property type="project" value="TreeGrafter"/>
</dbReference>
<dbReference type="GO" id="GO:0003725">
    <property type="term" value="F:double-stranded RNA binding"/>
    <property type="evidence" value="ECO:0007669"/>
    <property type="project" value="TreeGrafter"/>
</dbReference>
<dbReference type="SMART" id="SM00355">
    <property type="entry name" value="ZnF_C2H2"/>
    <property type="match status" value="3"/>
</dbReference>
<dbReference type="InterPro" id="IPR036236">
    <property type="entry name" value="Znf_C2H2_sf"/>
</dbReference>
<dbReference type="InterPro" id="IPR003604">
    <property type="entry name" value="Matrin/U1-like-C_Znf_C2H2"/>
</dbReference>
<comment type="caution">
    <text evidence="2">The sequence shown here is derived from an EMBL/GenBank/DDBJ whole genome shotgun (WGS) entry which is preliminary data.</text>
</comment>
<feature type="compositionally biased region" description="Basic and acidic residues" evidence="1">
    <location>
        <begin position="60"/>
        <end position="71"/>
    </location>
</feature>
<dbReference type="SUPFAM" id="SSF57667">
    <property type="entry name" value="beta-beta-alpha zinc fingers"/>
    <property type="match status" value="1"/>
</dbReference>
<dbReference type="PANTHER" id="PTHR45762:SF3">
    <property type="entry name" value="ZINC-FINGER PROTEIN AT 72D, ISOFORM B"/>
    <property type="match status" value="1"/>
</dbReference>
<proteinExistence type="predicted"/>
<dbReference type="AlphaFoldDB" id="A0A7D9H9N6"/>
<dbReference type="Gene3D" id="3.30.160.60">
    <property type="entry name" value="Classic Zinc Finger"/>
    <property type="match status" value="1"/>
</dbReference>
<evidence type="ECO:0000313" key="3">
    <source>
        <dbReference type="Proteomes" id="UP001152795"/>
    </source>
</evidence>
<accession>A0A7D9H9N6</accession>
<dbReference type="InterPro" id="IPR013087">
    <property type="entry name" value="Znf_C2H2_type"/>
</dbReference>
<dbReference type="PANTHER" id="PTHR45762">
    <property type="entry name" value="ZINC FINGER RNA-BINDING PROTEIN"/>
    <property type="match status" value="1"/>
</dbReference>
<feature type="compositionally biased region" description="Polar residues" evidence="1">
    <location>
        <begin position="325"/>
        <end position="334"/>
    </location>
</feature>
<organism evidence="2 3">
    <name type="scientific">Paramuricea clavata</name>
    <name type="common">Red gorgonian</name>
    <name type="synonym">Violescent sea-whip</name>
    <dbReference type="NCBI Taxonomy" id="317549"/>
    <lineage>
        <taxon>Eukaryota</taxon>
        <taxon>Metazoa</taxon>
        <taxon>Cnidaria</taxon>
        <taxon>Anthozoa</taxon>
        <taxon>Octocorallia</taxon>
        <taxon>Malacalcyonacea</taxon>
        <taxon>Plexauridae</taxon>
        <taxon>Paramuricea</taxon>
    </lineage>
</organism>